<keyword evidence="5" id="KW-1185">Reference proteome</keyword>
<organism evidence="4 5">
    <name type="scientific">Hornefia butyriciproducens</name>
    <dbReference type="NCBI Taxonomy" id="2652293"/>
    <lineage>
        <taxon>Bacteria</taxon>
        <taxon>Bacillati</taxon>
        <taxon>Bacillota</taxon>
        <taxon>Clostridia</taxon>
        <taxon>Peptostreptococcales</taxon>
        <taxon>Anaerovoracaceae</taxon>
        <taxon>Hornefia</taxon>
    </lineage>
</organism>
<comment type="caution">
    <text evidence="4">The sequence shown here is derived from an EMBL/GenBank/DDBJ whole genome shotgun (WGS) entry which is preliminary data.</text>
</comment>
<dbReference type="InterPro" id="IPR001623">
    <property type="entry name" value="DnaJ_domain"/>
</dbReference>
<dbReference type="Gene3D" id="1.25.40.10">
    <property type="entry name" value="Tetratricopeptide repeat domain"/>
    <property type="match status" value="1"/>
</dbReference>
<dbReference type="GeneID" id="303114788"/>
<protein>
    <submittedName>
        <fullName evidence="4">DnaJ domain-containing protein</fullName>
    </submittedName>
</protein>
<gene>
    <name evidence="4" type="ORF">FYJ64_05575</name>
</gene>
<dbReference type="InterPro" id="IPR011990">
    <property type="entry name" value="TPR-like_helical_dom_sf"/>
</dbReference>
<dbReference type="SMART" id="SM00271">
    <property type="entry name" value="DnaJ"/>
    <property type="match status" value="1"/>
</dbReference>
<keyword evidence="2" id="KW-0802">TPR repeat</keyword>
<evidence type="ECO:0000259" key="3">
    <source>
        <dbReference type="PROSITE" id="PS50076"/>
    </source>
</evidence>
<reference evidence="4 5" key="1">
    <citation type="submission" date="2019-08" db="EMBL/GenBank/DDBJ databases">
        <title>In-depth cultivation of the pig gut microbiome towards novel bacterial diversity and tailored functional studies.</title>
        <authorList>
            <person name="Wylensek D."/>
            <person name="Hitch T.C.A."/>
            <person name="Clavel T."/>
        </authorList>
    </citation>
    <scope>NUCLEOTIDE SEQUENCE [LARGE SCALE GENOMIC DNA]</scope>
    <source>
        <strain evidence="4 5">WCA-MUC-591-APC-3H</strain>
    </source>
</reference>
<evidence type="ECO:0000313" key="5">
    <source>
        <dbReference type="Proteomes" id="UP000474676"/>
    </source>
</evidence>
<evidence type="ECO:0000313" key="4">
    <source>
        <dbReference type="EMBL" id="MST51781.1"/>
    </source>
</evidence>
<dbReference type="Proteomes" id="UP000474676">
    <property type="component" value="Unassembled WGS sequence"/>
</dbReference>
<proteinExistence type="predicted"/>
<dbReference type="CDD" id="cd06257">
    <property type="entry name" value="DnaJ"/>
    <property type="match status" value="1"/>
</dbReference>
<feature type="repeat" description="TPR" evidence="2">
    <location>
        <begin position="132"/>
        <end position="165"/>
    </location>
</feature>
<feature type="domain" description="J" evidence="3">
    <location>
        <begin position="4"/>
        <end position="72"/>
    </location>
</feature>
<accession>A0A6L5Y5F1</accession>
<dbReference type="AlphaFoldDB" id="A0A6L5Y5F1"/>
<dbReference type="InterPro" id="IPR036869">
    <property type="entry name" value="J_dom_sf"/>
</dbReference>
<dbReference type="GO" id="GO:0006260">
    <property type="term" value="P:DNA replication"/>
    <property type="evidence" value="ECO:0007669"/>
    <property type="project" value="UniProtKB-KW"/>
</dbReference>
<dbReference type="EMBL" id="VUMZ01000004">
    <property type="protein sequence ID" value="MST51781.1"/>
    <property type="molecule type" value="Genomic_DNA"/>
</dbReference>
<name>A0A6L5Y5F1_9FIRM</name>
<dbReference type="InterPro" id="IPR019734">
    <property type="entry name" value="TPR_rpt"/>
</dbReference>
<dbReference type="PROSITE" id="PS50076">
    <property type="entry name" value="DNAJ_2"/>
    <property type="match status" value="1"/>
</dbReference>
<dbReference type="Pfam" id="PF00226">
    <property type="entry name" value="DnaJ"/>
    <property type="match status" value="1"/>
</dbReference>
<evidence type="ECO:0000256" key="1">
    <source>
        <dbReference type="ARBA" id="ARBA00022705"/>
    </source>
</evidence>
<dbReference type="Gene3D" id="1.10.287.110">
    <property type="entry name" value="DnaJ domain"/>
    <property type="match status" value="1"/>
</dbReference>
<dbReference type="PANTHER" id="PTHR24074">
    <property type="entry name" value="CO-CHAPERONE PROTEIN DJLA"/>
    <property type="match status" value="1"/>
</dbReference>
<dbReference type="SUPFAM" id="SSF48452">
    <property type="entry name" value="TPR-like"/>
    <property type="match status" value="1"/>
</dbReference>
<dbReference type="PROSITE" id="PS50005">
    <property type="entry name" value="TPR"/>
    <property type="match status" value="1"/>
</dbReference>
<dbReference type="RefSeq" id="WP_154574224.1">
    <property type="nucleotide sequence ID" value="NZ_JAXDTB010000016.1"/>
</dbReference>
<dbReference type="PRINTS" id="PR00625">
    <property type="entry name" value="JDOMAIN"/>
</dbReference>
<sequence>MINDPYEVLGVRRNASEKEIKQAYRELVKKYHPDKYQGNPLADLAEEKLQQVNEAYDMLTKDGSAASGSSYGGAYGNASGGAAYSGGAQYGGAYGSAYGGGNPEYAQIRAALARRDNAAAYEMLIHAENRDAEWFFLSGVLSYNQGQVRDGIANVQQAINMDPENPEYRDALQQMSTLGGVYRQRSDAYGYNENGSMDAGALACCSALPFCLCC</sequence>
<dbReference type="InterPro" id="IPR050817">
    <property type="entry name" value="DjlA_DnaK_co-chaperone"/>
</dbReference>
<dbReference type="SUPFAM" id="SSF46565">
    <property type="entry name" value="Chaperone J-domain"/>
    <property type="match status" value="1"/>
</dbReference>
<keyword evidence="1" id="KW-0235">DNA replication</keyword>
<evidence type="ECO:0000256" key="2">
    <source>
        <dbReference type="PROSITE-ProRule" id="PRU00339"/>
    </source>
</evidence>